<keyword evidence="3" id="KW-0378">Hydrolase</keyword>
<dbReference type="SFLD" id="SFLDS00003">
    <property type="entry name" value="Haloacid_Dehalogenase"/>
    <property type="match status" value="1"/>
</dbReference>
<dbReference type="Proteomes" id="UP000076482">
    <property type="component" value="Unassembled WGS sequence"/>
</dbReference>
<dbReference type="Gene3D" id="3.40.50.1000">
    <property type="entry name" value="HAD superfamily/HAD-like"/>
    <property type="match status" value="1"/>
</dbReference>
<evidence type="ECO:0000256" key="1">
    <source>
        <dbReference type="ARBA" id="ARBA00001946"/>
    </source>
</evidence>
<dbReference type="EMBL" id="LJKE01000058">
    <property type="protein sequence ID" value="KZD63306.1"/>
    <property type="molecule type" value="Genomic_DNA"/>
</dbReference>
<evidence type="ECO:0000256" key="2">
    <source>
        <dbReference type="ARBA" id="ARBA00022723"/>
    </source>
</evidence>
<evidence type="ECO:0000256" key="3">
    <source>
        <dbReference type="ARBA" id="ARBA00022801"/>
    </source>
</evidence>
<dbReference type="PANTHER" id="PTHR46470">
    <property type="entry name" value="N-ACYLNEURAMINATE-9-PHOSPHATASE"/>
    <property type="match status" value="1"/>
</dbReference>
<evidence type="ECO:0000313" key="6">
    <source>
        <dbReference type="Proteomes" id="UP000076482"/>
    </source>
</evidence>
<name>A0A164NBG9_BACCE</name>
<gene>
    <name evidence="5" type="ORF">B4088_3378</name>
</gene>
<reference evidence="5 6" key="1">
    <citation type="submission" date="2015-09" db="EMBL/GenBank/DDBJ databases">
        <title>Bacillus cereus food isolates.</title>
        <authorList>
            <person name="Boekhorst J."/>
        </authorList>
    </citation>
    <scope>NUCLEOTIDE SEQUENCE [LARGE SCALE GENOMIC DNA]</scope>
    <source>
        <strain evidence="5 6">B4088</strain>
    </source>
</reference>
<dbReference type="InterPro" id="IPR051400">
    <property type="entry name" value="HAD-like_hydrolase"/>
</dbReference>
<protein>
    <submittedName>
        <fullName evidence="5">2-haloalkanoic acid dehalogenase</fullName>
    </submittedName>
</protein>
<comment type="cofactor">
    <cofactor evidence="1">
        <name>Mg(2+)</name>
        <dbReference type="ChEBI" id="CHEBI:18420"/>
    </cofactor>
</comment>
<organism evidence="5 6">
    <name type="scientific">Bacillus cereus</name>
    <dbReference type="NCBI Taxonomy" id="1396"/>
    <lineage>
        <taxon>Bacteria</taxon>
        <taxon>Bacillati</taxon>
        <taxon>Bacillota</taxon>
        <taxon>Bacilli</taxon>
        <taxon>Bacillales</taxon>
        <taxon>Bacillaceae</taxon>
        <taxon>Bacillus</taxon>
        <taxon>Bacillus cereus group</taxon>
    </lineage>
</organism>
<evidence type="ECO:0000313" key="5">
    <source>
        <dbReference type="EMBL" id="KZD63306.1"/>
    </source>
</evidence>
<dbReference type="PANTHER" id="PTHR46470:SF2">
    <property type="entry name" value="GLYCERALDEHYDE 3-PHOSPHATE PHOSPHATASE"/>
    <property type="match status" value="1"/>
</dbReference>
<dbReference type="GO" id="GO:0044281">
    <property type="term" value="P:small molecule metabolic process"/>
    <property type="evidence" value="ECO:0007669"/>
    <property type="project" value="UniProtKB-ARBA"/>
</dbReference>
<accession>A0A164NBG9</accession>
<dbReference type="NCBIfam" id="TIGR01509">
    <property type="entry name" value="HAD-SF-IA-v3"/>
    <property type="match status" value="1"/>
</dbReference>
<dbReference type="Gene3D" id="1.10.150.240">
    <property type="entry name" value="Putative phosphatase, domain 2"/>
    <property type="match status" value="1"/>
</dbReference>
<dbReference type="SFLD" id="SFLDG01129">
    <property type="entry name" value="C1.5:_HAD__Beta-PGM__Phosphata"/>
    <property type="match status" value="1"/>
</dbReference>
<keyword evidence="4" id="KW-0460">Magnesium</keyword>
<dbReference type="InterPro" id="IPR023198">
    <property type="entry name" value="PGP-like_dom2"/>
</dbReference>
<dbReference type="AlphaFoldDB" id="A0A164NBG9"/>
<dbReference type="PATRIC" id="fig|1396.535.peg.4883"/>
<dbReference type="InterPro" id="IPR036412">
    <property type="entry name" value="HAD-like_sf"/>
</dbReference>
<comment type="caution">
    <text evidence="5">The sequence shown here is derived from an EMBL/GenBank/DDBJ whole genome shotgun (WGS) entry which is preliminary data.</text>
</comment>
<dbReference type="GO" id="GO:0046872">
    <property type="term" value="F:metal ion binding"/>
    <property type="evidence" value="ECO:0007669"/>
    <property type="project" value="UniProtKB-KW"/>
</dbReference>
<sequence length="237" mass="27377">MIKCVIFDLDDTLCDYKGAMENAKQSVNIHLKKANIDTCIFWKIYHELEPSLFKKFTEKKITKDMYRLKRYSDVLEILSVKNTELSLKLNDIYMKKANNEINLFEDVVPLLEKLKEQNIDTALLTNGPVDGQRQKIKALGLEEFISSIYISEEIGFAKPDNNAFNYVLNTMKLEPANVLVIGDSLEYDIEGAKRAQIKGVLIDRENKHVNYQDDKISNLIDLLKILNKLEKLEYYSG</sequence>
<proteinExistence type="predicted"/>
<dbReference type="InterPro" id="IPR023214">
    <property type="entry name" value="HAD_sf"/>
</dbReference>
<keyword evidence="2" id="KW-0479">Metal-binding</keyword>
<dbReference type="RefSeq" id="WP_000588533.1">
    <property type="nucleotide sequence ID" value="NZ_LDHK01000049.1"/>
</dbReference>
<dbReference type="NCBIfam" id="TIGR01549">
    <property type="entry name" value="HAD-SF-IA-v1"/>
    <property type="match status" value="1"/>
</dbReference>
<dbReference type="InterPro" id="IPR006439">
    <property type="entry name" value="HAD-SF_hydro_IA"/>
</dbReference>
<evidence type="ECO:0000256" key="4">
    <source>
        <dbReference type="ARBA" id="ARBA00022842"/>
    </source>
</evidence>
<dbReference type="SUPFAM" id="SSF56784">
    <property type="entry name" value="HAD-like"/>
    <property type="match status" value="1"/>
</dbReference>
<dbReference type="GO" id="GO:0016791">
    <property type="term" value="F:phosphatase activity"/>
    <property type="evidence" value="ECO:0007669"/>
    <property type="project" value="TreeGrafter"/>
</dbReference>
<dbReference type="PRINTS" id="PR00413">
    <property type="entry name" value="HADHALOGNASE"/>
</dbReference>
<dbReference type="Pfam" id="PF00702">
    <property type="entry name" value="Hydrolase"/>
    <property type="match status" value="1"/>
</dbReference>